<protein>
    <submittedName>
        <fullName evidence="1">Uncharacterized protein</fullName>
    </submittedName>
</protein>
<gene>
    <name evidence="1" type="ORF">JCM19302_1935</name>
</gene>
<accession>A0A090W446</accession>
<organism evidence="1 2">
    <name type="scientific">Jejuia pallidilutea</name>
    <dbReference type="NCBI Taxonomy" id="504487"/>
    <lineage>
        <taxon>Bacteria</taxon>
        <taxon>Pseudomonadati</taxon>
        <taxon>Bacteroidota</taxon>
        <taxon>Flavobacteriia</taxon>
        <taxon>Flavobacteriales</taxon>
        <taxon>Flavobacteriaceae</taxon>
        <taxon>Jejuia</taxon>
    </lineage>
</organism>
<sequence length="42" mass="5042">MKEDEAYSEPEDKKLKLTMEAFKKLGQPCKQLLKTFYFEKNL</sequence>
<dbReference type="EMBL" id="BBNS01000015">
    <property type="protein sequence ID" value="GAL71785.1"/>
    <property type="molecule type" value="Genomic_DNA"/>
</dbReference>
<dbReference type="AlphaFoldDB" id="A0A090W446"/>
<evidence type="ECO:0000313" key="2">
    <source>
        <dbReference type="Proteomes" id="UP000029646"/>
    </source>
</evidence>
<proteinExistence type="predicted"/>
<comment type="caution">
    <text evidence="1">The sequence shown here is derived from an EMBL/GenBank/DDBJ whole genome shotgun (WGS) entry which is preliminary data.</text>
</comment>
<reference evidence="1 2" key="1">
    <citation type="journal article" date="2014" name="Genome Announc.">
        <title>Draft Genome Sequence of Marine Flavobacterium Jejuia pallidilutea Strain 11shimoA1 and Pigmentation Mutants.</title>
        <authorList>
            <person name="Takatani N."/>
            <person name="Nakanishi M."/>
            <person name="Meirelles P."/>
            <person name="Mino S."/>
            <person name="Suda W."/>
            <person name="Oshima K."/>
            <person name="Hattori M."/>
            <person name="Ohkuma M."/>
            <person name="Hosokawa M."/>
            <person name="Miyashita K."/>
            <person name="Thompson F.L."/>
            <person name="Niwa A."/>
            <person name="Sawabe T."/>
            <person name="Sawabe T."/>
        </authorList>
    </citation>
    <scope>NUCLEOTIDE SEQUENCE [LARGE SCALE GENOMIC DNA]</scope>
    <source>
        <strain evidence="2">JCM19302</strain>
    </source>
</reference>
<dbReference type="RefSeq" id="WP_262489550.1">
    <property type="nucleotide sequence ID" value="NZ_BBNS01000015.1"/>
</dbReference>
<dbReference type="Proteomes" id="UP000029646">
    <property type="component" value="Unassembled WGS sequence"/>
</dbReference>
<evidence type="ECO:0000313" key="1">
    <source>
        <dbReference type="EMBL" id="GAL71785.1"/>
    </source>
</evidence>
<name>A0A090W446_9FLAO</name>